<reference evidence="1 2" key="1">
    <citation type="submission" date="2019-05" db="EMBL/GenBank/DDBJ databases">
        <title>We sequenced the genome of Paenibacillus hemerocallicola KCTC 33185 for further insight into its adaptation and study the phylogeny of Paenibacillus.</title>
        <authorList>
            <person name="Narsing Rao M.P."/>
        </authorList>
    </citation>
    <scope>NUCLEOTIDE SEQUENCE [LARGE SCALE GENOMIC DNA]</scope>
    <source>
        <strain evidence="1 2">KCTC 33185</strain>
    </source>
</reference>
<comment type="caution">
    <text evidence="1">The sequence shown here is derived from an EMBL/GenBank/DDBJ whole genome shotgun (WGS) entry which is preliminary data.</text>
</comment>
<keyword evidence="2" id="KW-1185">Reference proteome</keyword>
<proteinExistence type="predicted"/>
<dbReference type="RefSeq" id="WP_139600092.1">
    <property type="nucleotide sequence ID" value="NZ_VDCQ01000001.1"/>
</dbReference>
<accession>A0A5C4TGM9</accession>
<organism evidence="1 2">
    <name type="scientific">Paenibacillus hemerocallicola</name>
    <dbReference type="NCBI Taxonomy" id="1172614"/>
    <lineage>
        <taxon>Bacteria</taxon>
        <taxon>Bacillati</taxon>
        <taxon>Bacillota</taxon>
        <taxon>Bacilli</taxon>
        <taxon>Bacillales</taxon>
        <taxon>Paenibacillaceae</taxon>
        <taxon>Paenibacillus</taxon>
    </lineage>
</organism>
<dbReference type="EMBL" id="VDCQ01000001">
    <property type="protein sequence ID" value="TNJ68115.1"/>
    <property type="molecule type" value="Genomic_DNA"/>
</dbReference>
<dbReference type="AlphaFoldDB" id="A0A5C4TGM9"/>
<dbReference type="OrthoDB" id="9810012at2"/>
<evidence type="ECO:0000313" key="1">
    <source>
        <dbReference type="EMBL" id="TNJ68115.1"/>
    </source>
</evidence>
<dbReference type="Proteomes" id="UP000307943">
    <property type="component" value="Unassembled WGS sequence"/>
</dbReference>
<protein>
    <submittedName>
        <fullName evidence="1">Zinc dependent phospholipase C family protein</fullName>
    </submittedName>
</protein>
<evidence type="ECO:0000313" key="2">
    <source>
        <dbReference type="Proteomes" id="UP000307943"/>
    </source>
</evidence>
<sequence length="210" mass="24348">MGSRIMHLIIADKVANAIPLRNRSEFVLGGVAPDAKQPKESSHFYIKDEEGITRHIGYEPFMNKYRHFIDAGNEYILGYLCHLIADDLWLKNFYLPWIMDQINRNPNFYEKYHQDFRNLNGKLLEWYGNAHIKDHLAGSLRGTDIEELAFSDVLPFIPDLLKDFVYTDANVNSVLNVFTMEQIIEYMGRSVELSVTVLERLMEGKLSSPM</sequence>
<gene>
    <name evidence="1" type="ORF">FE784_00160</name>
</gene>
<name>A0A5C4TGM9_9BACL</name>